<dbReference type="Pfam" id="PF02687">
    <property type="entry name" value="FtsX"/>
    <property type="match status" value="2"/>
</dbReference>
<evidence type="ECO:0000259" key="7">
    <source>
        <dbReference type="Pfam" id="PF02687"/>
    </source>
</evidence>
<dbReference type="STRING" id="873513.HMPREF6485_0400"/>
<organism evidence="9 10">
    <name type="scientific">Segatella buccae ATCC 33574</name>
    <dbReference type="NCBI Taxonomy" id="873513"/>
    <lineage>
        <taxon>Bacteria</taxon>
        <taxon>Pseudomonadati</taxon>
        <taxon>Bacteroidota</taxon>
        <taxon>Bacteroidia</taxon>
        <taxon>Bacteroidales</taxon>
        <taxon>Prevotellaceae</taxon>
        <taxon>Segatella</taxon>
    </lineage>
</organism>
<accession>E6K477</accession>
<keyword evidence="5 6" id="KW-0472">Membrane</keyword>
<dbReference type="eggNOG" id="COG0577">
    <property type="taxonomic scope" value="Bacteria"/>
</dbReference>
<feature type="domain" description="ABC3 transporter permease C-terminal" evidence="7">
    <location>
        <begin position="322"/>
        <end position="435"/>
    </location>
</feature>
<proteinExistence type="predicted"/>
<evidence type="ECO:0000256" key="1">
    <source>
        <dbReference type="ARBA" id="ARBA00004651"/>
    </source>
</evidence>
<evidence type="ECO:0000256" key="3">
    <source>
        <dbReference type="ARBA" id="ARBA00022692"/>
    </source>
</evidence>
<evidence type="ECO:0000256" key="2">
    <source>
        <dbReference type="ARBA" id="ARBA00022475"/>
    </source>
</evidence>
<dbReference type="EMBL" id="AEPD01000010">
    <property type="protein sequence ID" value="EFU31626.1"/>
    <property type="molecule type" value="Genomic_DNA"/>
</dbReference>
<dbReference type="HOGENOM" id="CLU_008713_1_0_10"/>
<gene>
    <name evidence="9" type="ORF">HMPREF6485_0400</name>
</gene>
<protein>
    <submittedName>
        <fullName evidence="9">Efflux ABC transporter, permease protein</fullName>
    </submittedName>
</protein>
<dbReference type="InterPro" id="IPR050250">
    <property type="entry name" value="Macrolide_Exporter_MacB"/>
</dbReference>
<dbReference type="GO" id="GO:0022857">
    <property type="term" value="F:transmembrane transporter activity"/>
    <property type="evidence" value="ECO:0007669"/>
    <property type="project" value="TreeGrafter"/>
</dbReference>
<feature type="transmembrane region" description="Helical" evidence="6">
    <location>
        <begin position="454"/>
        <end position="477"/>
    </location>
</feature>
<dbReference type="PANTHER" id="PTHR30572:SF18">
    <property type="entry name" value="ABC-TYPE MACROLIDE FAMILY EXPORT SYSTEM PERMEASE COMPONENT 2"/>
    <property type="match status" value="1"/>
</dbReference>
<feature type="domain" description="MacB-like periplasmic core" evidence="8">
    <location>
        <begin position="49"/>
        <end position="261"/>
    </location>
</feature>
<comment type="subcellular location">
    <subcellularLocation>
        <location evidence="1">Cell membrane</location>
        <topology evidence="1">Multi-pass membrane protein</topology>
    </subcellularLocation>
</comment>
<comment type="caution">
    <text evidence="9">The sequence shown here is derived from an EMBL/GenBank/DDBJ whole genome shotgun (WGS) entry which is preliminary data.</text>
</comment>
<dbReference type="Proteomes" id="UP000003112">
    <property type="component" value="Unassembled WGS sequence"/>
</dbReference>
<feature type="domain" description="ABC3 transporter permease C-terminal" evidence="7">
    <location>
        <begin position="707"/>
        <end position="814"/>
    </location>
</feature>
<name>E6K477_9BACT</name>
<evidence type="ECO:0000313" key="10">
    <source>
        <dbReference type="Proteomes" id="UP000003112"/>
    </source>
</evidence>
<evidence type="ECO:0000256" key="4">
    <source>
        <dbReference type="ARBA" id="ARBA00022989"/>
    </source>
</evidence>
<reference evidence="9 10" key="1">
    <citation type="submission" date="2010-10" db="EMBL/GenBank/DDBJ databases">
        <authorList>
            <person name="Muzny D."/>
            <person name="Qin X."/>
            <person name="Deng J."/>
            <person name="Jiang H."/>
            <person name="Liu Y."/>
            <person name="Qu J."/>
            <person name="Song X.-Z."/>
            <person name="Zhang L."/>
            <person name="Thornton R."/>
            <person name="Coyle M."/>
            <person name="Francisco L."/>
            <person name="Jackson L."/>
            <person name="Javaid M."/>
            <person name="Korchina V."/>
            <person name="Kovar C."/>
            <person name="Mata R."/>
            <person name="Mathew T."/>
            <person name="Ngo R."/>
            <person name="Nguyen L."/>
            <person name="Nguyen N."/>
            <person name="Okwuonu G."/>
            <person name="Ongeri F."/>
            <person name="Pham C."/>
            <person name="Simmons D."/>
            <person name="Wilczek-Boney K."/>
            <person name="Hale W."/>
            <person name="Jakkamsetti A."/>
            <person name="Pham P."/>
            <person name="Ruth R."/>
            <person name="San Lucas F."/>
            <person name="Warren J."/>
            <person name="Zhang J."/>
            <person name="Zhao Z."/>
            <person name="Zhou C."/>
            <person name="Zhu D."/>
            <person name="Lee S."/>
            <person name="Bess C."/>
            <person name="Blankenburg K."/>
            <person name="Forbes L."/>
            <person name="Fu Q."/>
            <person name="Gubbala S."/>
            <person name="Hirani K."/>
            <person name="Jayaseelan J.C."/>
            <person name="Lara F."/>
            <person name="Munidasa M."/>
            <person name="Palculict T."/>
            <person name="Patil S."/>
            <person name="Pu L.-L."/>
            <person name="Saada N."/>
            <person name="Tang L."/>
            <person name="Weissenberger G."/>
            <person name="Zhu Y."/>
            <person name="Hemphill L."/>
            <person name="Shang Y."/>
            <person name="Youmans B."/>
            <person name="Ayvaz T."/>
            <person name="Ross M."/>
            <person name="Santibanez J."/>
            <person name="Aqrawi P."/>
            <person name="Gross S."/>
            <person name="Joshi V."/>
            <person name="Fowler G."/>
            <person name="Nazareth L."/>
            <person name="Reid J."/>
            <person name="Worley K."/>
            <person name="Petrosino J."/>
            <person name="Highlander S."/>
            <person name="Gibbs R."/>
        </authorList>
    </citation>
    <scope>NUCLEOTIDE SEQUENCE [LARGE SCALE GENOMIC DNA]</scope>
    <source>
        <strain evidence="9 10">ATCC 33574</strain>
    </source>
</reference>
<keyword evidence="10" id="KW-1185">Reference proteome</keyword>
<dbReference type="GO" id="GO:0005886">
    <property type="term" value="C:plasma membrane"/>
    <property type="evidence" value="ECO:0007669"/>
    <property type="project" value="UniProtKB-SubCell"/>
</dbReference>
<evidence type="ECO:0000313" key="9">
    <source>
        <dbReference type="EMBL" id="EFU31626.1"/>
    </source>
</evidence>
<sequence>MVRQLKRQATRQLTHLSTVRQFVNSNKDMKELFNLKSYFTFLSRNKIYTAINVFGLSVALMFVMLIGLYVWQETNVDRQHSKAHRIYLVGTNFDAQGSDGTDGTHHAVARHLRKHYPEIERTCGFTLNRIDIAHDDEFVTAQALMTDSTFFDFFDFPLLQGDRQTCLKDRQGTVITQRFARKLFGTDNALGRTIVWNDSIRFRVTGVVADFDNTIINQDVDMLVDFYYEKYFNRASIDETFPGMVNFTGSCVLVMAREGTDFMAREKGLTAFFTSFWPSFNNGAFKCRATLTPLDRLYLTKYNSDYDILRHGNSRLVTILLVVGLVILLFSVMNYINLTVAQSGYRARELATRRLFGAQKREVGLRLVLESVVLCLLSLVIAIAFAWALTPRFAELLNARIDFGTMLHLAVLAAMFGSAVLLGVVAGAFPAAVMSRVRPIEVVRGAFRQQTKMVFSRVFITLQNVITIVMLSCALIMSAQMQHLVKAPLGFHTDNLMCIYGGGAFDNKDFPTFVNRLRQLPFVTGVAPAMGTPADGGNNNTVIDEKMSKSFQMFIATPEWMKLYGITLKDDHHVAARPVIYLNTQALHDLGMKPTDTHMSEYYKKTGFYGFPKDAAFGGVMNDFHIRNILEDNSHPMLLLIQDKVEEPWSVTIGCSGGSPAENFREVQRVFKEVFHRDLYDQGRPYVNQQIEAAFEHELRTSHIVSMFAFIAIIISLLGLVAMSTYFIQQRRKEIAVRKVFGSTSNQMRLRLVRTFLLYVLVAFVVAVPIVWYFMAGWISQYAYRIVWWPWLLAAGVIVLLISFAAVAVQSYVAGNENPVKHINENQ</sequence>
<dbReference type="InterPro" id="IPR003838">
    <property type="entry name" value="ABC3_permease_C"/>
</dbReference>
<keyword evidence="2" id="KW-1003">Cell membrane</keyword>
<dbReference type="AlphaFoldDB" id="E6K477"/>
<evidence type="ECO:0000259" key="8">
    <source>
        <dbReference type="Pfam" id="PF12704"/>
    </source>
</evidence>
<dbReference type="InterPro" id="IPR025857">
    <property type="entry name" value="MacB_PCD"/>
</dbReference>
<feature type="transmembrane region" description="Helical" evidence="6">
    <location>
        <begin position="788"/>
        <end position="809"/>
    </location>
</feature>
<keyword evidence="4 6" id="KW-1133">Transmembrane helix</keyword>
<feature type="transmembrane region" description="Helical" evidence="6">
    <location>
        <begin position="316"/>
        <end position="336"/>
    </location>
</feature>
<feature type="transmembrane region" description="Helical" evidence="6">
    <location>
        <begin position="47"/>
        <end position="71"/>
    </location>
</feature>
<feature type="transmembrane region" description="Helical" evidence="6">
    <location>
        <begin position="704"/>
        <end position="728"/>
    </location>
</feature>
<feature type="transmembrane region" description="Helical" evidence="6">
    <location>
        <begin position="409"/>
        <end position="433"/>
    </location>
</feature>
<feature type="transmembrane region" description="Helical" evidence="6">
    <location>
        <begin position="756"/>
        <end position="776"/>
    </location>
</feature>
<feature type="transmembrane region" description="Helical" evidence="6">
    <location>
        <begin position="363"/>
        <end position="389"/>
    </location>
</feature>
<dbReference type="Pfam" id="PF12704">
    <property type="entry name" value="MacB_PCD"/>
    <property type="match status" value="1"/>
</dbReference>
<keyword evidence="3 6" id="KW-0812">Transmembrane</keyword>
<dbReference type="PANTHER" id="PTHR30572">
    <property type="entry name" value="MEMBRANE COMPONENT OF TRANSPORTER-RELATED"/>
    <property type="match status" value="1"/>
</dbReference>
<evidence type="ECO:0000256" key="6">
    <source>
        <dbReference type="SAM" id="Phobius"/>
    </source>
</evidence>
<evidence type="ECO:0000256" key="5">
    <source>
        <dbReference type="ARBA" id="ARBA00023136"/>
    </source>
</evidence>